<evidence type="ECO:0000256" key="2">
    <source>
        <dbReference type="ARBA" id="ARBA00010100"/>
    </source>
</evidence>
<dbReference type="GO" id="GO:0005886">
    <property type="term" value="C:plasma membrane"/>
    <property type="evidence" value="ECO:0007669"/>
    <property type="project" value="UniProtKB-SubCell"/>
</dbReference>
<evidence type="ECO:0000313" key="10">
    <source>
        <dbReference type="Proteomes" id="UP000006075"/>
    </source>
</evidence>
<protein>
    <recommendedName>
        <fullName evidence="8">L-lactate permease</fullName>
    </recommendedName>
</protein>
<comment type="function">
    <text evidence="8">Uptake of L-lactate across the membrane. Can also transport D-lactate and glycolate.</text>
</comment>
<keyword evidence="6 8" id="KW-1133">Transmembrane helix</keyword>
<feature type="transmembrane region" description="Helical" evidence="8">
    <location>
        <begin position="319"/>
        <end position="339"/>
    </location>
</feature>
<comment type="similarity">
    <text evidence="2 8">Belongs to the lactate permease family.</text>
</comment>
<evidence type="ECO:0000256" key="6">
    <source>
        <dbReference type="ARBA" id="ARBA00022989"/>
    </source>
</evidence>
<comment type="caution">
    <text evidence="9">The sequence shown here is derived from an EMBL/GenBank/DDBJ whole genome shotgun (WGS) entry which is preliminary data.</text>
</comment>
<keyword evidence="10" id="KW-1185">Reference proteome</keyword>
<dbReference type="AlphaFoldDB" id="K0YXK4"/>
<feature type="transmembrane region" description="Helical" evidence="8">
    <location>
        <begin position="145"/>
        <end position="178"/>
    </location>
</feature>
<reference evidence="9 10" key="1">
    <citation type="submission" date="2012-07" db="EMBL/GenBank/DDBJ databases">
        <title>The Genome Sequence of Actinomyces neuii subsp. anitratus BVS029A5.</title>
        <authorList>
            <consortium name="The Broad Institute Genome Sequencing Platform"/>
            <person name="Earl A."/>
            <person name="Ward D."/>
            <person name="Feldgarden M."/>
            <person name="Gevers D."/>
            <person name="Saerens B."/>
            <person name="Vaneechoutte M."/>
            <person name="Walker B."/>
            <person name="Young S.K."/>
            <person name="Zeng Q."/>
            <person name="Gargeya S."/>
            <person name="Fitzgerald M."/>
            <person name="Haas B."/>
            <person name="Abouelleil A."/>
            <person name="Alvarado L."/>
            <person name="Arachchi H.M."/>
            <person name="Berlin A."/>
            <person name="Chapman S.B."/>
            <person name="Goldberg J."/>
            <person name="Griggs A."/>
            <person name="Gujja S."/>
            <person name="Hansen M."/>
            <person name="Howarth C."/>
            <person name="Imamovic A."/>
            <person name="Larimer J."/>
            <person name="McCowen C."/>
            <person name="Montmayeur A."/>
            <person name="Murphy C."/>
            <person name="Neiman D."/>
            <person name="Pearson M."/>
            <person name="Priest M."/>
            <person name="Roberts A."/>
            <person name="Saif S."/>
            <person name="Shea T."/>
            <person name="Sisk P."/>
            <person name="Sykes S."/>
            <person name="Wortman J."/>
            <person name="Nusbaum C."/>
            <person name="Birren B."/>
        </authorList>
    </citation>
    <scope>NUCLEOTIDE SEQUENCE [LARGE SCALE GENOMIC DNA]</scope>
    <source>
        <strain evidence="9 10">BVS029A5</strain>
    </source>
</reference>
<evidence type="ECO:0000256" key="4">
    <source>
        <dbReference type="ARBA" id="ARBA00022475"/>
    </source>
</evidence>
<keyword evidence="7 8" id="KW-0472">Membrane</keyword>
<feature type="transmembrane region" description="Helical" evidence="8">
    <location>
        <begin position="451"/>
        <end position="475"/>
    </location>
</feature>
<dbReference type="Pfam" id="PF02652">
    <property type="entry name" value="Lactate_perm"/>
    <property type="match status" value="1"/>
</dbReference>
<dbReference type="PANTHER" id="PTHR30003">
    <property type="entry name" value="L-LACTATE PERMEASE"/>
    <property type="match status" value="1"/>
</dbReference>
<comment type="subcellular location">
    <subcellularLocation>
        <location evidence="1 8">Cell membrane</location>
        <topology evidence="1 8">Multi-pass membrane protein</topology>
    </subcellularLocation>
</comment>
<organism evidence="9 10">
    <name type="scientific">Winkia neuii BV029A5</name>
    <dbReference type="NCBI Taxonomy" id="888439"/>
    <lineage>
        <taxon>Bacteria</taxon>
        <taxon>Bacillati</taxon>
        <taxon>Actinomycetota</taxon>
        <taxon>Actinomycetes</taxon>
        <taxon>Actinomycetales</taxon>
        <taxon>Actinomycetaceae</taxon>
        <taxon>Winkia</taxon>
    </lineage>
</organism>
<dbReference type="PANTHER" id="PTHR30003:SF0">
    <property type="entry name" value="GLYCOLATE PERMEASE GLCA-RELATED"/>
    <property type="match status" value="1"/>
</dbReference>
<evidence type="ECO:0000256" key="1">
    <source>
        <dbReference type="ARBA" id="ARBA00004651"/>
    </source>
</evidence>
<evidence type="ECO:0000256" key="5">
    <source>
        <dbReference type="ARBA" id="ARBA00022692"/>
    </source>
</evidence>
<dbReference type="InterPro" id="IPR003804">
    <property type="entry name" value="Lactate_perm"/>
</dbReference>
<dbReference type="GO" id="GO:0015295">
    <property type="term" value="F:solute:proton symporter activity"/>
    <property type="evidence" value="ECO:0007669"/>
    <property type="project" value="TreeGrafter"/>
</dbReference>
<proteinExistence type="inferred from homology"/>
<dbReference type="NCBIfam" id="TIGR00795">
    <property type="entry name" value="lctP"/>
    <property type="match status" value="1"/>
</dbReference>
<feature type="transmembrane region" description="Helical" evidence="8">
    <location>
        <begin position="69"/>
        <end position="86"/>
    </location>
</feature>
<evidence type="ECO:0000256" key="3">
    <source>
        <dbReference type="ARBA" id="ARBA00022448"/>
    </source>
</evidence>
<feature type="transmembrane region" description="Helical" evidence="8">
    <location>
        <begin position="185"/>
        <end position="204"/>
    </location>
</feature>
<feature type="transmembrane region" description="Helical" evidence="8">
    <location>
        <begin position="425"/>
        <end position="445"/>
    </location>
</feature>
<feature type="transmembrane region" description="Helical" evidence="8">
    <location>
        <begin position="547"/>
        <end position="568"/>
    </location>
</feature>
<sequence>MKRGWGSLQCKTYGLTAMQQDGSNLVATATYTAPDAPVIGSLFLSAIVGLIPLAVFFILLGAFKVKTHWCALISLVASLLVAWLSFKMPLSLALLSASQGLAFGFMPILYIIIAAVWLYNLTVESGRGDDVRATFNLVGRGDRRVQALIISFSFCGLLEGLAGFGAPVAIVAAMLVAIGIKPIKAALVTIAGNAISVGYGAMAIPVTTAGRLGGVKATEVASQMSHLTPIIACFIPVLLLFMLDGIRGLKQLWPAALVAGAVTALGHFWCAGFFSYELTSVLASLLGFGAVTALMQVWHPHTPEEECTEGTSELTASRAALALMPYWLVVLVFAVAKLWTVGVDIPGLLASTDIKFGWPGLDGNLVNKAGEPLAGTTFNLQWLSSPGTLIAITALVVAAVYSATSSEGAFPLTFKQGIATLFKTIYSLRISILTIATVMALAYVMNFSGQTAVIGAWMAGTGAAFAFISPVLGWLGTAVTGSATSANALFADLQSTAAHSVGADPSLLLGANTVGGGLGKIISPQNLTIAAGAVGQPNSEPQLLRKALPISLVLLVALALLVGFSSLLG</sequence>
<feature type="transmembrane region" description="Helical" evidence="8">
    <location>
        <begin position="280"/>
        <end position="298"/>
    </location>
</feature>
<feature type="transmembrane region" description="Helical" evidence="8">
    <location>
        <begin position="93"/>
        <end position="119"/>
    </location>
</feature>
<feature type="transmembrane region" description="Helical" evidence="8">
    <location>
        <begin position="224"/>
        <end position="243"/>
    </location>
</feature>
<evidence type="ECO:0000256" key="8">
    <source>
        <dbReference type="RuleBase" id="RU365092"/>
    </source>
</evidence>
<keyword evidence="5 8" id="KW-0812">Transmembrane</keyword>
<evidence type="ECO:0000313" key="9">
    <source>
        <dbReference type="EMBL" id="EJZ88378.1"/>
    </source>
</evidence>
<gene>
    <name evidence="9" type="ORF">HMPREF9240_00016</name>
</gene>
<feature type="transmembrane region" description="Helical" evidence="8">
    <location>
        <begin position="382"/>
        <end position="404"/>
    </location>
</feature>
<dbReference type="GO" id="GO:0015129">
    <property type="term" value="F:lactate transmembrane transporter activity"/>
    <property type="evidence" value="ECO:0007669"/>
    <property type="project" value="UniProtKB-UniRule"/>
</dbReference>
<feature type="transmembrane region" description="Helical" evidence="8">
    <location>
        <begin position="42"/>
        <end position="63"/>
    </location>
</feature>
<accession>K0YXK4</accession>
<dbReference type="HOGENOM" id="CLU_021628_0_0_11"/>
<keyword evidence="4 8" id="KW-1003">Cell membrane</keyword>
<keyword evidence="3 8" id="KW-0813">Transport</keyword>
<dbReference type="eggNOG" id="COG1620">
    <property type="taxonomic scope" value="Bacteria"/>
</dbReference>
<name>K0YXK4_9ACTO</name>
<evidence type="ECO:0000256" key="7">
    <source>
        <dbReference type="ARBA" id="ARBA00023136"/>
    </source>
</evidence>
<feature type="transmembrane region" description="Helical" evidence="8">
    <location>
        <begin position="255"/>
        <end position="274"/>
    </location>
</feature>
<dbReference type="Proteomes" id="UP000006075">
    <property type="component" value="Unassembled WGS sequence"/>
</dbReference>
<dbReference type="PATRIC" id="fig|888439.3.peg.16"/>
<dbReference type="EMBL" id="AGWP01000001">
    <property type="protein sequence ID" value="EJZ88378.1"/>
    <property type="molecule type" value="Genomic_DNA"/>
</dbReference>